<protein>
    <submittedName>
        <fullName evidence="6">Acyltransferase-domain-containing protein</fullName>
    </submittedName>
</protein>
<name>A0A8E2E4K5_9PEZI</name>
<keyword evidence="2 6" id="KW-0808">Transferase</keyword>
<keyword evidence="7" id="KW-1185">Reference proteome</keyword>
<dbReference type="GO" id="GO:0016746">
    <property type="term" value="F:acyltransferase activity"/>
    <property type="evidence" value="ECO:0007669"/>
    <property type="project" value="UniProtKB-KW"/>
</dbReference>
<dbReference type="CDD" id="cd07990">
    <property type="entry name" value="LPLAT_LCLAT1-like"/>
    <property type="match status" value="1"/>
</dbReference>
<dbReference type="PANTHER" id="PTHR10983:SF16">
    <property type="entry name" value="LYSOCARDIOLIPIN ACYLTRANSFERASE 1"/>
    <property type="match status" value="1"/>
</dbReference>
<dbReference type="InterPro" id="IPR032098">
    <property type="entry name" value="Acyltransf_C"/>
</dbReference>
<organism evidence="6 7">
    <name type="scientific">Lepidopterella palustris CBS 459.81</name>
    <dbReference type="NCBI Taxonomy" id="1314670"/>
    <lineage>
        <taxon>Eukaryota</taxon>
        <taxon>Fungi</taxon>
        <taxon>Dikarya</taxon>
        <taxon>Ascomycota</taxon>
        <taxon>Pezizomycotina</taxon>
        <taxon>Dothideomycetes</taxon>
        <taxon>Pleosporomycetidae</taxon>
        <taxon>Mytilinidiales</taxon>
        <taxon>Argynnaceae</taxon>
        <taxon>Lepidopterella</taxon>
    </lineage>
</organism>
<dbReference type="EMBL" id="KV745141">
    <property type="protein sequence ID" value="OCK77271.1"/>
    <property type="molecule type" value="Genomic_DNA"/>
</dbReference>
<dbReference type="OrthoDB" id="189226at2759"/>
<keyword evidence="3 6" id="KW-0012">Acyltransferase</keyword>
<keyword evidence="4" id="KW-0812">Transmembrane</keyword>
<gene>
    <name evidence="6" type="ORF">K432DRAFT_384832</name>
</gene>
<keyword evidence="4" id="KW-1133">Transmembrane helix</keyword>
<evidence type="ECO:0000256" key="1">
    <source>
        <dbReference type="ARBA" id="ARBA00008655"/>
    </source>
</evidence>
<dbReference type="Proteomes" id="UP000250266">
    <property type="component" value="Unassembled WGS sequence"/>
</dbReference>
<feature type="transmembrane region" description="Helical" evidence="4">
    <location>
        <begin position="401"/>
        <end position="418"/>
    </location>
</feature>
<dbReference type="AlphaFoldDB" id="A0A8E2E4K5"/>
<dbReference type="Pfam" id="PF01553">
    <property type="entry name" value="Acyltransferase"/>
    <property type="match status" value="1"/>
</dbReference>
<comment type="similarity">
    <text evidence="1">Belongs to the 1-acyl-sn-glycerol-3-phosphate acyltransferase family.</text>
</comment>
<evidence type="ECO:0000256" key="3">
    <source>
        <dbReference type="ARBA" id="ARBA00023315"/>
    </source>
</evidence>
<dbReference type="GO" id="GO:0005783">
    <property type="term" value="C:endoplasmic reticulum"/>
    <property type="evidence" value="ECO:0007669"/>
    <property type="project" value="TreeGrafter"/>
</dbReference>
<reference evidence="6 7" key="1">
    <citation type="journal article" date="2016" name="Nat. Commun.">
        <title>Ectomycorrhizal ecology is imprinted in the genome of the dominant symbiotic fungus Cenococcum geophilum.</title>
        <authorList>
            <consortium name="DOE Joint Genome Institute"/>
            <person name="Peter M."/>
            <person name="Kohler A."/>
            <person name="Ohm R.A."/>
            <person name="Kuo A."/>
            <person name="Krutzmann J."/>
            <person name="Morin E."/>
            <person name="Arend M."/>
            <person name="Barry K.W."/>
            <person name="Binder M."/>
            <person name="Choi C."/>
            <person name="Clum A."/>
            <person name="Copeland A."/>
            <person name="Grisel N."/>
            <person name="Haridas S."/>
            <person name="Kipfer T."/>
            <person name="LaButti K."/>
            <person name="Lindquist E."/>
            <person name="Lipzen A."/>
            <person name="Maire R."/>
            <person name="Meier B."/>
            <person name="Mihaltcheva S."/>
            <person name="Molinier V."/>
            <person name="Murat C."/>
            <person name="Poggeler S."/>
            <person name="Quandt C.A."/>
            <person name="Sperisen C."/>
            <person name="Tritt A."/>
            <person name="Tisserant E."/>
            <person name="Crous P.W."/>
            <person name="Henrissat B."/>
            <person name="Nehls U."/>
            <person name="Egli S."/>
            <person name="Spatafora J.W."/>
            <person name="Grigoriev I.V."/>
            <person name="Martin F.M."/>
        </authorList>
    </citation>
    <scope>NUCLEOTIDE SEQUENCE [LARGE SCALE GENOMIC DNA]</scope>
    <source>
        <strain evidence="6 7">CBS 459.81</strain>
    </source>
</reference>
<dbReference type="PANTHER" id="PTHR10983">
    <property type="entry name" value="1-ACYLGLYCEROL-3-PHOSPHATE ACYLTRANSFERASE-RELATED"/>
    <property type="match status" value="1"/>
</dbReference>
<dbReference type="SMART" id="SM00563">
    <property type="entry name" value="PlsC"/>
    <property type="match status" value="1"/>
</dbReference>
<feature type="domain" description="Phospholipid/glycerol acyltransferase" evidence="5">
    <location>
        <begin position="136"/>
        <end position="268"/>
    </location>
</feature>
<keyword evidence="4" id="KW-0472">Membrane</keyword>
<feature type="transmembrane region" description="Helical" evidence="4">
    <location>
        <begin position="49"/>
        <end position="75"/>
    </location>
</feature>
<dbReference type="Pfam" id="PF16076">
    <property type="entry name" value="Acyltransf_C"/>
    <property type="match status" value="1"/>
</dbReference>
<sequence length="426" mass="48945">MATNGVKQRFPSTSVKPKPLISVEGKINVKEEHPAGPVKHGTYSQALRMVLFVVYFVGSCLCIFVTQLLGAPLYFYNKDFFYAWMAITKQHFGLIIITMTQWWSPTVVRVSGDKTVRGQLRKTEDGRLESDFPERIIVIANHQIYADWLYMWWFAYTARMHGHIYIILKESIKYIPIIGQGMMFFSFVLLSRKWAKDKPRFQHRLQKLNSKHGGFMSGSHLLDPMWLLIFPEGTNLSKNGRAGSKKWAEKTGIPDLRHALLPRSTGLQFTLQEMRKTVDWVYDCTLAYEGVPPGQFGQDIFTLRGTYFEGRPPKSVNMHWRRFAMSSIPIDDIKEFEDWLLQRWIEKDEILDQFVKTGRFPADSGEGIIAHGGGLIGHGKINTEGAGHIETSVKASNPLEILQMFVPLVTLFLIVNVFRKLYLMLF</sequence>
<evidence type="ECO:0000259" key="5">
    <source>
        <dbReference type="SMART" id="SM00563"/>
    </source>
</evidence>
<proteinExistence type="inferred from homology"/>
<accession>A0A8E2E4K5</accession>
<dbReference type="SUPFAM" id="SSF69593">
    <property type="entry name" value="Glycerol-3-phosphate (1)-acyltransferase"/>
    <property type="match status" value="1"/>
</dbReference>
<evidence type="ECO:0000313" key="6">
    <source>
        <dbReference type="EMBL" id="OCK77271.1"/>
    </source>
</evidence>
<dbReference type="GO" id="GO:0036149">
    <property type="term" value="P:phosphatidylinositol acyl-chain remodeling"/>
    <property type="evidence" value="ECO:0007669"/>
    <property type="project" value="TreeGrafter"/>
</dbReference>
<dbReference type="InterPro" id="IPR002123">
    <property type="entry name" value="Plipid/glycerol_acylTrfase"/>
</dbReference>
<evidence type="ECO:0000256" key="4">
    <source>
        <dbReference type="SAM" id="Phobius"/>
    </source>
</evidence>
<evidence type="ECO:0000256" key="2">
    <source>
        <dbReference type="ARBA" id="ARBA00022679"/>
    </source>
</evidence>
<evidence type="ECO:0000313" key="7">
    <source>
        <dbReference type="Proteomes" id="UP000250266"/>
    </source>
</evidence>